<organism evidence="7 8">
    <name type="scientific">Lates japonicus</name>
    <name type="common">Japanese lates</name>
    <dbReference type="NCBI Taxonomy" id="270547"/>
    <lineage>
        <taxon>Eukaryota</taxon>
        <taxon>Metazoa</taxon>
        <taxon>Chordata</taxon>
        <taxon>Craniata</taxon>
        <taxon>Vertebrata</taxon>
        <taxon>Euteleostomi</taxon>
        <taxon>Actinopterygii</taxon>
        <taxon>Neopterygii</taxon>
        <taxon>Teleostei</taxon>
        <taxon>Neoteleostei</taxon>
        <taxon>Acanthomorphata</taxon>
        <taxon>Carangaria</taxon>
        <taxon>Carangaria incertae sedis</taxon>
        <taxon>Centropomidae</taxon>
        <taxon>Lates</taxon>
    </lineage>
</organism>
<name>A0AAD3MM45_LATJO</name>
<evidence type="ECO:0000256" key="1">
    <source>
        <dbReference type="ARBA" id="ARBA00004141"/>
    </source>
</evidence>
<comment type="subcellular location">
    <subcellularLocation>
        <location evidence="1">Membrane</location>
        <topology evidence="1">Multi-pass membrane protein</topology>
    </subcellularLocation>
</comment>
<dbReference type="Proteomes" id="UP001279410">
    <property type="component" value="Unassembled WGS sequence"/>
</dbReference>
<keyword evidence="4 6" id="KW-0472">Membrane</keyword>
<dbReference type="EMBL" id="BRZM01000023">
    <property type="protein sequence ID" value="GLD56031.1"/>
    <property type="molecule type" value="Genomic_DNA"/>
</dbReference>
<dbReference type="AlphaFoldDB" id="A0AAD3MM45"/>
<keyword evidence="8" id="KW-1185">Reference proteome</keyword>
<evidence type="ECO:0000256" key="3">
    <source>
        <dbReference type="ARBA" id="ARBA00022989"/>
    </source>
</evidence>
<protein>
    <recommendedName>
        <fullName evidence="5">Transmembrane protein 254</fullName>
    </recommendedName>
</protein>
<sequence length="171" mass="19012">MYVLFKPCPLALYLMRTLQSCGSGTDFPEADAGHGLSQELVFAPLRGSECLLLIRVPAIDQLRAQKASGMERPGGGGSNSCCIVLIIKVEGQGKYDKPKEPPIPLHQRLHALWWAAWAIHVFEAFISLKVCSNKGVDNTATRCLWFFQTFLFGFASLGLLLKYNPERPKHH</sequence>
<proteinExistence type="predicted"/>
<evidence type="ECO:0000256" key="2">
    <source>
        <dbReference type="ARBA" id="ARBA00022692"/>
    </source>
</evidence>
<feature type="transmembrane region" description="Helical" evidence="6">
    <location>
        <begin position="111"/>
        <end position="131"/>
    </location>
</feature>
<evidence type="ECO:0000256" key="6">
    <source>
        <dbReference type="SAM" id="Phobius"/>
    </source>
</evidence>
<dbReference type="PANTHER" id="PTHR34104">
    <property type="entry name" value="TRANSMEMBRANE PROTEIN 254"/>
    <property type="match status" value="1"/>
</dbReference>
<evidence type="ECO:0000313" key="7">
    <source>
        <dbReference type="EMBL" id="GLD56031.1"/>
    </source>
</evidence>
<dbReference type="GO" id="GO:0016020">
    <property type="term" value="C:membrane"/>
    <property type="evidence" value="ECO:0007669"/>
    <property type="project" value="UniProtKB-SubCell"/>
</dbReference>
<dbReference type="PANTHER" id="PTHR34104:SF3">
    <property type="entry name" value="TRANSMEMBRANE PROTEIN 254"/>
    <property type="match status" value="1"/>
</dbReference>
<evidence type="ECO:0000256" key="4">
    <source>
        <dbReference type="ARBA" id="ARBA00023136"/>
    </source>
</evidence>
<evidence type="ECO:0000256" key="5">
    <source>
        <dbReference type="ARBA" id="ARBA00034834"/>
    </source>
</evidence>
<keyword evidence="3 6" id="KW-1133">Transmembrane helix</keyword>
<comment type="caution">
    <text evidence="7">The sequence shown here is derived from an EMBL/GenBank/DDBJ whole genome shotgun (WGS) entry which is preliminary data.</text>
</comment>
<feature type="transmembrane region" description="Helical" evidence="6">
    <location>
        <begin position="143"/>
        <end position="161"/>
    </location>
</feature>
<evidence type="ECO:0000313" key="8">
    <source>
        <dbReference type="Proteomes" id="UP001279410"/>
    </source>
</evidence>
<dbReference type="InterPro" id="IPR028110">
    <property type="entry name" value="TMEM254"/>
</dbReference>
<dbReference type="Pfam" id="PF14934">
    <property type="entry name" value="TMEM254"/>
    <property type="match status" value="1"/>
</dbReference>
<reference evidence="7" key="1">
    <citation type="submission" date="2022-08" db="EMBL/GenBank/DDBJ databases">
        <title>Genome sequencing of akame (Lates japonicus).</title>
        <authorList>
            <person name="Hashiguchi Y."/>
            <person name="Takahashi H."/>
        </authorList>
    </citation>
    <scope>NUCLEOTIDE SEQUENCE</scope>
    <source>
        <strain evidence="7">Kochi</strain>
    </source>
</reference>
<keyword evidence="2 6" id="KW-0812">Transmembrane</keyword>
<accession>A0AAD3MM45</accession>
<gene>
    <name evidence="7" type="ORF">AKAME5_000842900</name>
</gene>